<protein>
    <submittedName>
        <fullName evidence="1">Uncharacterized protein</fullName>
    </submittedName>
</protein>
<comment type="caution">
    <text evidence="1">The sequence shown here is derived from an EMBL/GenBank/DDBJ whole genome shotgun (WGS) entry which is preliminary data.</text>
</comment>
<name>A0A0F8YUM8_9ZZZZ</name>
<sequence>MLDAQKRLFKLAAAASRDPITGRVSSKSLQKFINKNEELLDRFPDQIRNDLQAAVDSEIALKVLERRTPIRTTKSGEVVFSRKIEAEAAFTRILGVESAADAVRGALTSDNPLRALVRMARVARRGGEAAVEGLRGAIWDDAIRQATNSDGTIVLGNLVRSLDGEIRPGLPSMVQIMRRQKLMRPDEIGMLRQLIQ</sequence>
<evidence type="ECO:0000313" key="1">
    <source>
        <dbReference type="EMBL" id="KKK51701.1"/>
    </source>
</evidence>
<accession>A0A0F8YUM8</accession>
<reference evidence="1" key="1">
    <citation type="journal article" date="2015" name="Nature">
        <title>Complex archaea that bridge the gap between prokaryotes and eukaryotes.</title>
        <authorList>
            <person name="Spang A."/>
            <person name="Saw J.H."/>
            <person name="Jorgensen S.L."/>
            <person name="Zaremba-Niedzwiedzka K."/>
            <person name="Martijn J."/>
            <person name="Lind A.E."/>
            <person name="van Eijk R."/>
            <person name="Schleper C."/>
            <person name="Guy L."/>
            <person name="Ettema T.J."/>
        </authorList>
    </citation>
    <scope>NUCLEOTIDE SEQUENCE</scope>
</reference>
<organism evidence="1">
    <name type="scientific">marine sediment metagenome</name>
    <dbReference type="NCBI Taxonomy" id="412755"/>
    <lineage>
        <taxon>unclassified sequences</taxon>
        <taxon>metagenomes</taxon>
        <taxon>ecological metagenomes</taxon>
    </lineage>
</organism>
<feature type="non-terminal residue" evidence="1">
    <location>
        <position position="196"/>
    </location>
</feature>
<proteinExistence type="predicted"/>
<dbReference type="AlphaFoldDB" id="A0A0F8YUM8"/>
<dbReference type="EMBL" id="LAZR01067379">
    <property type="protein sequence ID" value="KKK51701.1"/>
    <property type="molecule type" value="Genomic_DNA"/>
</dbReference>
<gene>
    <name evidence="1" type="ORF">LCGC14_3112310</name>
</gene>